<evidence type="ECO:0000313" key="2">
    <source>
        <dbReference type="EMBL" id="RMY58097.1"/>
    </source>
</evidence>
<name>A0A3M7D2A9_HORWE</name>
<sequence length="468" mass="51858">MVMDRAIVFHERRLLVGWRLSDWSEVWYEPVGSADGEEHVYDSNGGAEIGLYQLSTGDPGYREPLFGQVVWFPPFDWKTFQTEKRSEKEALQQQFMADAYNYLSADNRRAEKTMEKDFHRLHDTRWYKFFEALKLYKRRNRQARPSGGTRGAAAAEQEQEEALSEDSGFESNIMQSTRSPADTEMPPPPPPPTARRNAAAGNPRTGSSSNILGKRKRETQSKRSKFPKANSRVQSHQEDQAAQSSEAGDSVGDHTRHNSVPLMSGGLGGRSRTVSPLFMGDPNSGLQNRRSNNSASSPTEGTEYEDDYVFSHPPRENLRDGIVSQNHNSTRFSSLVESGKEREASHLANQDLPPFSTWGDGEGTTASGIGLRASCHPRSEPATTGHVSANPFAYKRAATEVDPEDYNMGLSDDEAFERAMSESAALESRTNPATGHGNGTSDNIGHIPDGVLRSIEAGNKEDKLWNDD</sequence>
<evidence type="ECO:0000256" key="1">
    <source>
        <dbReference type="SAM" id="MobiDB-lite"/>
    </source>
</evidence>
<dbReference type="EMBL" id="QWIP01000635">
    <property type="protein sequence ID" value="RMY58097.1"/>
    <property type="molecule type" value="Genomic_DNA"/>
</dbReference>
<accession>A0A3M7D2A9</accession>
<dbReference type="OrthoDB" id="3923281at2759"/>
<dbReference type="VEuPathDB" id="FungiDB:BTJ68_12296"/>
<feature type="compositionally biased region" description="Acidic residues" evidence="1">
    <location>
        <begin position="157"/>
        <end position="168"/>
    </location>
</feature>
<feature type="compositionally biased region" description="Basic residues" evidence="1">
    <location>
        <begin position="213"/>
        <end position="226"/>
    </location>
</feature>
<protein>
    <submittedName>
        <fullName evidence="2">Uncharacterized protein</fullName>
    </submittedName>
</protein>
<dbReference type="AlphaFoldDB" id="A0A3M7D2A9"/>
<feature type="compositionally biased region" description="Polar residues" evidence="1">
    <location>
        <begin position="284"/>
        <end position="300"/>
    </location>
</feature>
<feature type="region of interest" description="Disordered" evidence="1">
    <location>
        <begin position="340"/>
        <end position="364"/>
    </location>
</feature>
<evidence type="ECO:0000313" key="3">
    <source>
        <dbReference type="Proteomes" id="UP000269276"/>
    </source>
</evidence>
<feature type="compositionally biased region" description="Basic and acidic residues" evidence="1">
    <location>
        <begin position="458"/>
        <end position="468"/>
    </location>
</feature>
<gene>
    <name evidence="2" type="ORF">D0863_12376</name>
</gene>
<proteinExistence type="predicted"/>
<feature type="region of interest" description="Disordered" evidence="1">
    <location>
        <begin position="418"/>
        <end position="468"/>
    </location>
</feature>
<feature type="compositionally biased region" description="Polar residues" evidence="1">
    <location>
        <begin position="169"/>
        <end position="180"/>
    </location>
</feature>
<dbReference type="Proteomes" id="UP000269276">
    <property type="component" value="Unassembled WGS sequence"/>
</dbReference>
<feature type="compositionally biased region" description="Low complexity" evidence="1">
    <location>
        <begin position="194"/>
        <end position="206"/>
    </location>
</feature>
<comment type="caution">
    <text evidence="2">The sequence shown here is derived from an EMBL/GenBank/DDBJ whole genome shotgun (WGS) entry which is preliminary data.</text>
</comment>
<reference evidence="2 3" key="1">
    <citation type="journal article" date="2018" name="BMC Genomics">
        <title>Genomic evidence for intraspecific hybridization in a clonal and extremely halotolerant yeast.</title>
        <authorList>
            <person name="Gostincar C."/>
            <person name="Stajich J.E."/>
            <person name="Zupancic J."/>
            <person name="Zalar P."/>
            <person name="Gunde-Cimerman N."/>
        </authorList>
    </citation>
    <scope>NUCLEOTIDE SEQUENCE [LARGE SCALE GENOMIC DNA]</scope>
    <source>
        <strain evidence="2 3">EXF-2682</strain>
    </source>
</reference>
<feature type="compositionally biased region" description="Polar residues" evidence="1">
    <location>
        <begin position="428"/>
        <end position="443"/>
    </location>
</feature>
<feature type="region of interest" description="Disordered" evidence="1">
    <location>
        <begin position="141"/>
        <end position="307"/>
    </location>
</feature>
<organism evidence="2 3">
    <name type="scientific">Hortaea werneckii</name>
    <name type="common">Black yeast</name>
    <name type="synonym">Cladosporium werneckii</name>
    <dbReference type="NCBI Taxonomy" id="91943"/>
    <lineage>
        <taxon>Eukaryota</taxon>
        <taxon>Fungi</taxon>
        <taxon>Dikarya</taxon>
        <taxon>Ascomycota</taxon>
        <taxon>Pezizomycotina</taxon>
        <taxon>Dothideomycetes</taxon>
        <taxon>Dothideomycetidae</taxon>
        <taxon>Mycosphaerellales</taxon>
        <taxon>Teratosphaeriaceae</taxon>
        <taxon>Hortaea</taxon>
    </lineage>
</organism>